<dbReference type="SUPFAM" id="SSF51126">
    <property type="entry name" value="Pectin lyase-like"/>
    <property type="match status" value="4"/>
</dbReference>
<sequence length="721" mass="74067">MNVADTVSLRDQGRISTFSLNKITESGEIAISARALDLRNGASISTASFGQGNSGNIQIQTRSLSLLNGAGIQALARGQGNSGNLTITASDSIEVVGEDSEPFVTANGSFPSTSDISTSNYGSGNGGQLTINTGRLTVGDGGTISTGIGSNSSGRGGDLVINAADSVEVFGETRDGQYSSFLAANTNGFGNAGNIEINTRRLSVRDGAIITTFTVQPNSTGRAGDITINAQDSVEISGRDRSQGRSNLNSFTLNNGNAGRIIVNAGSLSLRDGGRLSATTSGQGNAGHIGITTGNLFISNGGQVIVNTNGWGDAGDITITARDGVSLDGVDRFGISSGINASTLEGARGNGGRITIDTNSLQITNGAIIGARTLNANPGGNVTINANTVDAINGGQIFTSTFNSGQAGNIILNANRVNLSGIDPTYAQRGEQFGSSFVPNQGAASGLYANTTSDASGIGGTIRVNTTELNLFDRAQISSSSLGTGNAGDITINALQSLRANNSDITTNAAKSSGGEIKISAPYVCLRGDSDIRTDVASGQNQGGNITITADSIIAFDDSDILAFARDGRGGNITLNTRAFFASGYQATQRVANLDSLDGNNRVDVNATGAISSGNIVFPDVSFIQNSLIELVQNPIDTNALIANSCIARSDKFKGSFVITGADSLPYRPGDAVISSYPTGDVRNVQDNRASLSWQKGDPIVEPLGIYQLPDGRFVLSRECS</sequence>
<comment type="caution">
    <text evidence="1">The sequence shown here is derived from an EMBL/GenBank/DDBJ whole genome shotgun (WGS) entry which is preliminary data.</text>
</comment>
<organism evidence="1">
    <name type="scientific">Tolypothrix bouteillei VB521301</name>
    <dbReference type="NCBI Taxonomy" id="1479485"/>
    <lineage>
        <taxon>Bacteria</taxon>
        <taxon>Bacillati</taxon>
        <taxon>Cyanobacteriota</taxon>
        <taxon>Cyanophyceae</taxon>
        <taxon>Nostocales</taxon>
        <taxon>Tolypothrichaceae</taxon>
        <taxon>Tolypothrix</taxon>
    </lineage>
</organism>
<reference evidence="1" key="1">
    <citation type="journal article" date="2015" name="Genome Announc.">
        <title>Draft Genome Sequence of Tolypothrix boutellei Strain VB521301.</title>
        <authorList>
            <person name="Chandrababunaidu M.M."/>
            <person name="Singh D."/>
            <person name="Sen D."/>
            <person name="Bhan S."/>
            <person name="Das S."/>
            <person name="Gupta A."/>
            <person name="Adhikary S.P."/>
            <person name="Tripathy S."/>
        </authorList>
    </citation>
    <scope>NUCLEOTIDE SEQUENCE</scope>
    <source>
        <strain evidence="1">VB521301</strain>
    </source>
</reference>
<gene>
    <name evidence="1" type="ORF">DA73_0214775</name>
</gene>
<dbReference type="InterPro" id="IPR012334">
    <property type="entry name" value="Pectin_lyas_fold"/>
</dbReference>
<dbReference type="STRING" id="1479485.DA73_0214775"/>
<dbReference type="InterPro" id="IPR011050">
    <property type="entry name" value="Pectin_lyase_fold/virulence"/>
</dbReference>
<protein>
    <recommendedName>
        <fullName evidence="2">Filamentous haemagglutinin FhaB/tRNA nuclease CdiA-like TPS domain-containing protein</fullName>
    </recommendedName>
</protein>
<dbReference type="EMBL" id="JHEG02000046">
    <property type="protein sequence ID" value="KIE11600.1"/>
    <property type="molecule type" value="Genomic_DNA"/>
</dbReference>
<dbReference type="AlphaFoldDB" id="A0A0C1RHX9"/>
<evidence type="ECO:0008006" key="2">
    <source>
        <dbReference type="Google" id="ProtNLM"/>
    </source>
</evidence>
<accession>A0A0C1RHX9</accession>
<name>A0A0C1RHX9_9CYAN</name>
<proteinExistence type="predicted"/>
<dbReference type="Gene3D" id="2.160.20.10">
    <property type="entry name" value="Single-stranded right-handed beta-helix, Pectin lyase-like"/>
    <property type="match status" value="2"/>
</dbReference>
<evidence type="ECO:0000313" key="1">
    <source>
        <dbReference type="EMBL" id="KIE11600.1"/>
    </source>
</evidence>
<dbReference type="OrthoDB" id="511761at2"/>